<gene>
    <name evidence="9" type="primary">LOC100369210</name>
</gene>
<dbReference type="Proteomes" id="UP000694865">
    <property type="component" value="Unplaced"/>
</dbReference>
<sequence>MPKCNINCEYWPLIRFMLPLTCTFIAVNVAEQTLNRGLTSSKDATSILAIFGISYTLVKFANGSLLEFKHVGVVQVHSRRDIVKPIICIFGIGTFIILIALLISYTELGYYAVTKLYGLDDEIGNAARNCIFYLSIYPLIDGIAQLFAGILLQHKYSTLVGGASIVDVGLQIGTTIGLLHTSLSVVFPVMIPTIALYLATSVRLTILLAGFFKFIYPKQPITVSTSDGMMGLTVRKVLWFWWPLALVRCIQILSRPICNVLVARDLDDPEATVQALAVLTVTYPVAQVVYQWLNELKTLAPTFLKRQNVTTRIKITPRHIAIFNVTCMCISFSGMLILFWIPGIAESFLTTVLRIDEVTAALCVVPLKIFSFMPFAVTLRAHVTSWLLLWQQTKMIAPSAVVRLVVLVVSLLTFPMFGLHGAQLGITALLCSFSSEALTVLAGTIWIRHRRRIHDRSVMEMSTSEITCSDKLMVEAEERETAL</sequence>
<evidence type="ECO:0000256" key="5">
    <source>
        <dbReference type="ARBA" id="ARBA00022989"/>
    </source>
</evidence>
<dbReference type="InterPro" id="IPR009887">
    <property type="entry name" value="ANKH"/>
</dbReference>
<keyword evidence="4 7" id="KW-0812">Transmembrane</keyword>
<dbReference type="PANTHER" id="PTHR28384">
    <property type="entry name" value="PROGRESSIVE ANKYLOSIS PROTEIN HOMOLOG"/>
    <property type="match status" value="1"/>
</dbReference>
<keyword evidence="6 7" id="KW-0472">Membrane</keyword>
<organism evidence="8 9">
    <name type="scientific">Saccoglossus kowalevskii</name>
    <name type="common">Acorn worm</name>
    <dbReference type="NCBI Taxonomy" id="10224"/>
    <lineage>
        <taxon>Eukaryota</taxon>
        <taxon>Metazoa</taxon>
        <taxon>Hemichordata</taxon>
        <taxon>Enteropneusta</taxon>
        <taxon>Harrimaniidae</taxon>
        <taxon>Saccoglossus</taxon>
    </lineage>
</organism>
<dbReference type="RefSeq" id="XP_002731528.1">
    <property type="nucleotide sequence ID" value="XM_002731482.2"/>
</dbReference>
<evidence type="ECO:0000256" key="6">
    <source>
        <dbReference type="ARBA" id="ARBA00023136"/>
    </source>
</evidence>
<evidence type="ECO:0000313" key="8">
    <source>
        <dbReference type="Proteomes" id="UP000694865"/>
    </source>
</evidence>
<feature type="transmembrane region" description="Helical" evidence="7">
    <location>
        <begin position="86"/>
        <end position="111"/>
    </location>
</feature>
<reference evidence="9" key="1">
    <citation type="submission" date="2025-08" db="UniProtKB">
        <authorList>
            <consortium name="RefSeq"/>
        </authorList>
    </citation>
    <scope>IDENTIFICATION</scope>
    <source>
        <tissue evidence="9">Testes</tissue>
    </source>
</reference>
<evidence type="ECO:0000256" key="1">
    <source>
        <dbReference type="ARBA" id="ARBA00004141"/>
    </source>
</evidence>
<feature type="transmembrane region" description="Helical" evidence="7">
    <location>
        <begin position="45"/>
        <end position="65"/>
    </location>
</feature>
<protein>
    <submittedName>
        <fullName evidence="9">Progressive ankylosis protein homolog B-like</fullName>
    </submittedName>
</protein>
<evidence type="ECO:0000256" key="7">
    <source>
        <dbReference type="SAM" id="Phobius"/>
    </source>
</evidence>
<proteinExistence type="inferred from homology"/>
<comment type="subcellular location">
    <subcellularLocation>
        <location evidence="1">Membrane</location>
        <topology evidence="1">Multi-pass membrane protein</topology>
    </subcellularLocation>
</comment>
<dbReference type="GeneID" id="100369210"/>
<keyword evidence="5 7" id="KW-1133">Transmembrane helix</keyword>
<feature type="transmembrane region" description="Helical" evidence="7">
    <location>
        <begin position="131"/>
        <end position="152"/>
    </location>
</feature>
<evidence type="ECO:0000256" key="2">
    <source>
        <dbReference type="ARBA" id="ARBA00007509"/>
    </source>
</evidence>
<dbReference type="PANTHER" id="PTHR28384:SF1">
    <property type="entry name" value="PROGRESSIVE ANKYLOSIS PROTEIN HOMOLOG"/>
    <property type="match status" value="1"/>
</dbReference>
<feature type="transmembrane region" description="Helical" evidence="7">
    <location>
        <begin position="320"/>
        <end position="341"/>
    </location>
</feature>
<evidence type="ECO:0000313" key="9">
    <source>
        <dbReference type="RefSeq" id="XP_002731528.1"/>
    </source>
</evidence>
<feature type="transmembrane region" description="Helical" evidence="7">
    <location>
        <begin position="401"/>
        <end position="420"/>
    </location>
</feature>
<feature type="transmembrane region" description="Helical" evidence="7">
    <location>
        <begin position="159"/>
        <end position="182"/>
    </location>
</feature>
<feature type="transmembrane region" description="Helical" evidence="7">
    <location>
        <begin position="12"/>
        <end position="30"/>
    </location>
</feature>
<keyword evidence="3" id="KW-0813">Transport</keyword>
<evidence type="ECO:0000256" key="4">
    <source>
        <dbReference type="ARBA" id="ARBA00022692"/>
    </source>
</evidence>
<dbReference type="Pfam" id="PF07260">
    <property type="entry name" value="ANKH"/>
    <property type="match status" value="1"/>
</dbReference>
<accession>A0ABM0GJZ5</accession>
<keyword evidence="8" id="KW-1185">Reference proteome</keyword>
<feature type="transmembrane region" description="Helical" evidence="7">
    <location>
        <begin position="426"/>
        <end position="447"/>
    </location>
</feature>
<name>A0ABM0GJZ5_SACKO</name>
<evidence type="ECO:0000256" key="3">
    <source>
        <dbReference type="ARBA" id="ARBA00022448"/>
    </source>
</evidence>
<feature type="transmembrane region" description="Helical" evidence="7">
    <location>
        <begin position="194"/>
        <end position="216"/>
    </location>
</feature>
<comment type="similarity">
    <text evidence="2">Belongs to the ANKH family.</text>
</comment>